<keyword evidence="1" id="KW-0235">DNA replication</keyword>
<dbReference type="InterPro" id="IPR040258">
    <property type="entry name" value="Spt16"/>
</dbReference>
<dbReference type="GO" id="GO:0035101">
    <property type="term" value="C:FACT complex"/>
    <property type="evidence" value="ECO:0007669"/>
    <property type="project" value="UniProtKB-UniRule"/>
</dbReference>
<feature type="domain" description="FACT complex subunit SPT16 N-terminal lobe" evidence="3">
    <location>
        <begin position="8"/>
        <end position="140"/>
    </location>
</feature>
<dbReference type="OrthoDB" id="10251642at2759"/>
<proteinExistence type="inferred from homology"/>
<feature type="compositionally biased region" description="Acidic residues" evidence="2">
    <location>
        <begin position="768"/>
        <end position="802"/>
    </location>
</feature>
<dbReference type="AlphaFoldDB" id="A0A1X0QE87"/>
<keyword evidence="7" id="KW-1185">Reference proteome</keyword>
<gene>
    <name evidence="6" type="primary">SPT16</name>
    <name evidence="6" type="ORF">HERIO_11</name>
</gene>
<dbReference type="InterPro" id="IPR056595">
    <property type="entry name" value="Fact-SPT16_PH"/>
</dbReference>
<sequence length="838" mass="97188">MNQISLKIDRELFTERAKRIYEAVKKPVLLMLGKRSDIKTFGRNSAGFNYLMGVELTETCILIRETKPLIFTSVKKQSILQQLGDKVETSFFNKDAGSSLLNCVNFLTEEYGVIGVDEPIGQLCEELLSRIKYVKVDESILRLFRMKDKVEQDNLRKAGIIANNIMPKIIDLIRDEEGTKENFERVLYSKMPGVETSLAEFMYDPVFTSNSVKFGLRYNGYCIEAGRKFLGDYTEEYEILNYILDLIKPQTDSKYIVEEVEAYCNSLGYKHDVFIYTLGLLEKENDFAEEFILEKGTSFVISIDGCFTNTFILEDKPIFVTKRDFKEDYLPERMRFRNKDMAYERKLKLNDHQKELINKLIDDMLKYHTLNKTEKVETGAQSKVKITKYENDANIPRSNKIHLDQDNQYVMIPIGSFSVPIHISLIKNVAVSSVPEGSKLRINFKDSKDIREYLGYGMFDSFLKSVSILTNNSESVQMGINQMKRLYNKPELNVKQTGKLIEKKRYVWSDLQIKVDQKSGLKKVIADLELHENGFKYQDIYFLFSDIRKVFYQFSDFEKLALVHFNLKEPISVNGKATYNLQFHRKPHNFYHDTTKRENEHLEFLKEQEEEDRLFRLNKEISNFVEKLESETSLKPQLLENSFTGSHHKENVSIYITNDCLVSLDEHPFFVLYLNEVEIINFERISFSTKTFDCIFVMKDKTKPVKIVSSIDLSHHNHLKLVFDSMNLVFMETVVSINWKALLGSIMEDPIGFYENGGWAELMVDNEDEENEEDISDEESSMSTSSEDELEDTTVESDDSDMSNESSSALSDSDYNSSSADNFSSSVDNARHSKHFKM</sequence>
<dbReference type="InterPro" id="IPR013719">
    <property type="entry name" value="RTT106/SPT16-like_middle_dom"/>
</dbReference>
<organism evidence="6 7">
    <name type="scientific">Hepatospora eriocheir</name>
    <dbReference type="NCBI Taxonomy" id="1081669"/>
    <lineage>
        <taxon>Eukaryota</taxon>
        <taxon>Fungi</taxon>
        <taxon>Fungi incertae sedis</taxon>
        <taxon>Microsporidia</taxon>
        <taxon>Hepatosporidae</taxon>
        <taxon>Hepatospora</taxon>
    </lineage>
</organism>
<keyword evidence="1" id="KW-0234">DNA repair</keyword>
<dbReference type="Gene3D" id="2.30.29.30">
    <property type="entry name" value="Pleckstrin-homology domain (PH domain)/Phosphotyrosine-binding domain (PTB)"/>
    <property type="match status" value="1"/>
</dbReference>
<dbReference type="GO" id="GO:0031491">
    <property type="term" value="F:nucleosome binding"/>
    <property type="evidence" value="ECO:0007669"/>
    <property type="project" value="TreeGrafter"/>
</dbReference>
<evidence type="ECO:0000313" key="7">
    <source>
        <dbReference type="Proteomes" id="UP000192356"/>
    </source>
</evidence>
<comment type="function">
    <text evidence="1">Component of the FACT complex, a general chromatin factor that acts to reorganize nucleosomes. The FACT complex is involved in multiple processes that require DNA as a template such as mRNA elongation, DNA replication and DNA repair. During transcription elongation the FACT complex acts as a histone chaperone that both destabilizes and restores nucleosomal structure. It facilitates the passage of RNA polymerase II and transcription by promoting the dissociation of one histone H2A-H2B dimer from the nucleosome, then subsequently promotes the reestablishment of the nucleosome following the passage of RNA polymerase II.</text>
</comment>
<evidence type="ECO:0000256" key="2">
    <source>
        <dbReference type="SAM" id="MobiDB-lite"/>
    </source>
</evidence>
<evidence type="ECO:0000259" key="3">
    <source>
        <dbReference type="SMART" id="SM01285"/>
    </source>
</evidence>
<reference evidence="6 7" key="1">
    <citation type="journal article" date="2017" name="Environ. Microbiol.">
        <title>Decay of the glycolytic pathway and adaptation to intranuclear parasitism within Enterocytozoonidae microsporidia.</title>
        <authorList>
            <person name="Wiredu Boakye D."/>
            <person name="Jaroenlak P."/>
            <person name="Prachumwat A."/>
            <person name="Williams T.A."/>
            <person name="Bateman K.S."/>
            <person name="Itsathitphaisarn O."/>
            <person name="Sritunyalucksana K."/>
            <person name="Paszkiewicz K.H."/>
            <person name="Moore K.A."/>
            <person name="Stentiford G.D."/>
            <person name="Williams B.A."/>
        </authorList>
    </citation>
    <scope>NUCLEOTIDE SEQUENCE [LARGE SCALE GENOMIC DNA]</scope>
    <source>
        <strain evidence="6 7">GB1</strain>
    </source>
</reference>
<dbReference type="Pfam" id="PF08644">
    <property type="entry name" value="SPT16"/>
    <property type="match status" value="1"/>
</dbReference>
<keyword evidence="1" id="KW-0539">Nucleus</keyword>
<comment type="subunit">
    <text evidence="1">Component of the FACT complex.</text>
</comment>
<dbReference type="Pfam" id="PF24824">
    <property type="entry name" value="PH_SPT16"/>
    <property type="match status" value="1"/>
</dbReference>
<evidence type="ECO:0000259" key="4">
    <source>
        <dbReference type="SMART" id="SM01286"/>
    </source>
</evidence>
<dbReference type="EMBL" id="LVKB01000001">
    <property type="protein sequence ID" value="ORD98109.1"/>
    <property type="molecule type" value="Genomic_DNA"/>
</dbReference>
<keyword evidence="1" id="KW-0227">DNA damage</keyword>
<evidence type="ECO:0000259" key="5">
    <source>
        <dbReference type="SMART" id="SM01287"/>
    </source>
</evidence>
<dbReference type="InterPro" id="IPR036005">
    <property type="entry name" value="Creatinase/aminopeptidase-like"/>
</dbReference>
<comment type="caution">
    <text evidence="6">The sequence shown here is derived from an EMBL/GenBank/DDBJ whole genome shotgun (WGS) entry which is preliminary data.</text>
</comment>
<dbReference type="InterPro" id="IPR011993">
    <property type="entry name" value="PH-like_dom_sf"/>
</dbReference>
<dbReference type="Gene3D" id="3.40.350.10">
    <property type="entry name" value="Creatinase/prolidase N-terminal domain"/>
    <property type="match status" value="1"/>
</dbReference>
<dbReference type="InterPro" id="IPR029149">
    <property type="entry name" value="Creatin/AminoP/Spt16_N"/>
</dbReference>
<dbReference type="VEuPathDB" id="MicrosporidiaDB:A0H76_1029"/>
<feature type="compositionally biased region" description="Low complexity" evidence="2">
    <location>
        <begin position="803"/>
        <end position="828"/>
    </location>
</feature>
<keyword evidence="1" id="KW-0805">Transcription regulation</keyword>
<dbReference type="PANTHER" id="PTHR13980">
    <property type="entry name" value="CDC68 RELATED"/>
    <property type="match status" value="1"/>
</dbReference>
<dbReference type="VEuPathDB" id="MicrosporidiaDB:HERIO_11"/>
<keyword evidence="1" id="KW-0804">Transcription</keyword>
<feature type="domain" description="FACT complex subunit SPT16 middle" evidence="4">
    <location>
        <begin position="401"/>
        <end position="537"/>
    </location>
</feature>
<protein>
    <recommendedName>
        <fullName evidence="1">FACT complex subunit</fullName>
    </recommendedName>
</protein>
<comment type="similarity">
    <text evidence="1">Belongs to the peptidase M24 family. SPT16 subfamily.</text>
</comment>
<dbReference type="Pfam" id="PF08512">
    <property type="entry name" value="Rttp106-like_middle"/>
    <property type="match status" value="1"/>
</dbReference>
<dbReference type="SMART" id="SM01287">
    <property type="entry name" value="Rtt106"/>
    <property type="match status" value="1"/>
</dbReference>
<dbReference type="SMART" id="SM01285">
    <property type="entry name" value="FACT-Spt16_Nlob"/>
    <property type="match status" value="1"/>
</dbReference>
<comment type="subcellular location">
    <subcellularLocation>
        <location evidence="1">Nucleus</location>
    </subcellularLocation>
    <subcellularLocation>
        <location evidence="1">Chromosome</location>
    </subcellularLocation>
</comment>
<dbReference type="SUPFAM" id="SSF55920">
    <property type="entry name" value="Creatinase/aminopeptidase"/>
    <property type="match status" value="1"/>
</dbReference>
<dbReference type="InterPro" id="IPR013953">
    <property type="entry name" value="FACT_SPT16_M"/>
</dbReference>
<keyword evidence="1" id="KW-0158">Chromosome</keyword>
<evidence type="ECO:0000256" key="1">
    <source>
        <dbReference type="RuleBase" id="RU367052"/>
    </source>
</evidence>
<name>A0A1X0QE87_9MICR</name>
<dbReference type="GO" id="GO:0006260">
    <property type="term" value="P:DNA replication"/>
    <property type="evidence" value="ECO:0007669"/>
    <property type="project" value="UniProtKB-KW"/>
</dbReference>
<dbReference type="Gene3D" id="2.30.29.150">
    <property type="match status" value="1"/>
</dbReference>
<dbReference type="GO" id="GO:0006281">
    <property type="term" value="P:DNA repair"/>
    <property type="evidence" value="ECO:0007669"/>
    <property type="project" value="UniProtKB-UniRule"/>
</dbReference>
<dbReference type="InterPro" id="IPR029148">
    <property type="entry name" value="FACT-SPT16_Nlobe"/>
</dbReference>
<evidence type="ECO:0000313" key="6">
    <source>
        <dbReference type="EMBL" id="ORD98109.1"/>
    </source>
</evidence>
<dbReference type="Proteomes" id="UP000192356">
    <property type="component" value="Unassembled WGS sequence"/>
</dbReference>
<dbReference type="Gene3D" id="2.30.29.210">
    <property type="entry name" value="FACT complex subunit Spt16p/Cdc68p"/>
    <property type="match status" value="1"/>
</dbReference>
<accession>A0A1X0QE87</accession>
<dbReference type="SMART" id="SM01286">
    <property type="entry name" value="SPT16"/>
    <property type="match status" value="1"/>
</dbReference>
<dbReference type="PANTHER" id="PTHR13980:SF15">
    <property type="entry name" value="FACT COMPLEX SUBUNIT SPT16"/>
    <property type="match status" value="1"/>
</dbReference>
<feature type="domain" description="Histone chaperone RTT106/FACT complex subunit SPT16-like middle" evidence="5">
    <location>
        <begin position="643"/>
        <end position="733"/>
    </location>
</feature>
<feature type="region of interest" description="Disordered" evidence="2">
    <location>
        <begin position="768"/>
        <end position="838"/>
    </location>
</feature>
<dbReference type="GO" id="GO:0006368">
    <property type="term" value="P:transcription elongation by RNA polymerase II"/>
    <property type="evidence" value="ECO:0007669"/>
    <property type="project" value="TreeGrafter"/>
</dbReference>
<dbReference type="Pfam" id="PF14826">
    <property type="entry name" value="FACT-Spt16_Nlob"/>
    <property type="match status" value="1"/>
</dbReference>